<accession>A0ABT8RHI0</accession>
<reference evidence="2" key="1">
    <citation type="submission" date="2023-07" db="EMBL/GenBank/DDBJ databases">
        <title>The genome sequence of Rhodocytophaga aerolata KACC 12507.</title>
        <authorList>
            <person name="Zhang X."/>
        </authorList>
    </citation>
    <scope>NUCLEOTIDE SEQUENCE</scope>
    <source>
        <strain evidence="2">KACC 12507</strain>
    </source>
</reference>
<proteinExistence type="predicted"/>
<gene>
    <name evidence="2" type="ORF">Q0590_35145</name>
</gene>
<dbReference type="RefSeq" id="WP_302042359.1">
    <property type="nucleotide sequence ID" value="NZ_JAUKPO010000067.1"/>
</dbReference>
<evidence type="ECO:0000259" key="1">
    <source>
        <dbReference type="Pfam" id="PF06877"/>
    </source>
</evidence>
<dbReference type="InterPro" id="IPR009671">
    <property type="entry name" value="RraB_dom"/>
</dbReference>
<name>A0ABT8RHI0_9BACT</name>
<feature type="domain" description="Regulator of ribonuclease activity B" evidence="1">
    <location>
        <begin position="10"/>
        <end position="104"/>
    </location>
</feature>
<dbReference type="EMBL" id="JAUKPO010000067">
    <property type="protein sequence ID" value="MDO1451562.1"/>
    <property type="molecule type" value="Genomic_DNA"/>
</dbReference>
<organism evidence="2 3">
    <name type="scientific">Rhodocytophaga aerolata</name>
    <dbReference type="NCBI Taxonomy" id="455078"/>
    <lineage>
        <taxon>Bacteria</taxon>
        <taxon>Pseudomonadati</taxon>
        <taxon>Bacteroidota</taxon>
        <taxon>Cytophagia</taxon>
        <taxon>Cytophagales</taxon>
        <taxon>Rhodocytophagaceae</taxon>
        <taxon>Rhodocytophaga</taxon>
    </lineage>
</organism>
<evidence type="ECO:0000313" key="3">
    <source>
        <dbReference type="Proteomes" id="UP001168528"/>
    </source>
</evidence>
<comment type="caution">
    <text evidence="2">The sequence shown here is derived from an EMBL/GenBank/DDBJ whole genome shotgun (WGS) entry which is preliminary data.</text>
</comment>
<dbReference type="Proteomes" id="UP001168528">
    <property type="component" value="Unassembled WGS sequence"/>
</dbReference>
<dbReference type="SUPFAM" id="SSF89946">
    <property type="entry name" value="Hypothetical protein VC0424"/>
    <property type="match status" value="1"/>
</dbReference>
<dbReference type="InterPro" id="IPR036701">
    <property type="entry name" value="RraB-like_sf"/>
</dbReference>
<keyword evidence="3" id="KW-1185">Reference proteome</keyword>
<dbReference type="Pfam" id="PF06877">
    <property type="entry name" value="RraB"/>
    <property type="match status" value="1"/>
</dbReference>
<dbReference type="Gene3D" id="3.30.70.970">
    <property type="entry name" value="RraB-like"/>
    <property type="match status" value="1"/>
</dbReference>
<protein>
    <submittedName>
        <fullName evidence="2">Ribonuclease E inhibitor RraB</fullName>
    </submittedName>
</protein>
<sequence>MHSDLNSLIAVFEKMKANGWNTEDYLKWGFFFVDADKHKLESVYEELRSRNYTLVNLRLLKDQKWQLQASKKDKLTPQKLHQRNLAFNELAAYFEVELYDGWDVGKID</sequence>
<evidence type="ECO:0000313" key="2">
    <source>
        <dbReference type="EMBL" id="MDO1451562.1"/>
    </source>
</evidence>